<evidence type="ECO:0000256" key="6">
    <source>
        <dbReference type="ARBA" id="ARBA00022989"/>
    </source>
</evidence>
<comment type="caution">
    <text evidence="18">The sequence shown here is derived from an EMBL/GenBank/DDBJ whole genome shotgun (WGS) entry which is preliminary data.</text>
</comment>
<evidence type="ECO:0000256" key="7">
    <source>
        <dbReference type="ARBA" id="ARBA00023053"/>
    </source>
</evidence>
<keyword evidence="7" id="KW-0915">Sodium</keyword>
<evidence type="ECO:0000256" key="10">
    <source>
        <dbReference type="ARBA" id="ARBA00023157"/>
    </source>
</evidence>
<evidence type="ECO:0008006" key="20">
    <source>
        <dbReference type="Google" id="ProtNLM"/>
    </source>
</evidence>
<dbReference type="GO" id="GO:0005886">
    <property type="term" value="C:plasma membrane"/>
    <property type="evidence" value="ECO:0007669"/>
    <property type="project" value="UniProtKB-SubCell"/>
</dbReference>
<keyword evidence="8 17" id="KW-0406">Ion transport</keyword>
<dbReference type="PANTHER" id="PTHR11690">
    <property type="entry name" value="AMILORIDE-SENSITIVE SODIUM CHANNEL-RELATED"/>
    <property type="match status" value="1"/>
</dbReference>
<dbReference type="Gene3D" id="2.60.470.10">
    <property type="entry name" value="Acid-sensing ion channels like domains"/>
    <property type="match status" value="1"/>
</dbReference>
<organism evidence="18 19">
    <name type="scientific">Silurus meridionalis</name>
    <name type="common">Southern catfish</name>
    <name type="synonym">Silurus soldatovi meridionalis</name>
    <dbReference type="NCBI Taxonomy" id="175797"/>
    <lineage>
        <taxon>Eukaryota</taxon>
        <taxon>Metazoa</taxon>
        <taxon>Chordata</taxon>
        <taxon>Craniata</taxon>
        <taxon>Vertebrata</taxon>
        <taxon>Euteleostomi</taxon>
        <taxon>Actinopterygii</taxon>
        <taxon>Neopterygii</taxon>
        <taxon>Teleostei</taxon>
        <taxon>Ostariophysi</taxon>
        <taxon>Siluriformes</taxon>
        <taxon>Siluridae</taxon>
        <taxon>Silurus</taxon>
    </lineage>
</organism>
<evidence type="ECO:0000256" key="8">
    <source>
        <dbReference type="ARBA" id="ARBA00023065"/>
    </source>
</evidence>
<keyword evidence="6" id="KW-1133">Transmembrane helix</keyword>
<dbReference type="PROSITE" id="PS01206">
    <property type="entry name" value="ASC"/>
    <property type="match status" value="1"/>
</dbReference>
<evidence type="ECO:0000256" key="11">
    <source>
        <dbReference type="ARBA" id="ARBA00023180"/>
    </source>
</evidence>
<dbReference type="FunFam" id="2.60.470.10:FF:000001">
    <property type="entry name" value="Acid-sensing (proton-gated) ion channel family member 4a"/>
    <property type="match status" value="1"/>
</dbReference>
<evidence type="ECO:0000256" key="2">
    <source>
        <dbReference type="ARBA" id="ARBA00022448"/>
    </source>
</evidence>
<dbReference type="InterPro" id="IPR001873">
    <property type="entry name" value="ENaC"/>
</dbReference>
<accession>A0A8T0BPS2</accession>
<keyword evidence="10" id="KW-1015">Disulfide bond</keyword>
<dbReference type="PANTHER" id="PTHR11690:SF13">
    <property type="entry name" value="ACID-SENSING ION CHANNEL 4"/>
    <property type="match status" value="1"/>
</dbReference>
<evidence type="ECO:0000256" key="16">
    <source>
        <dbReference type="ARBA" id="ARBA00064603"/>
    </source>
</evidence>
<comment type="catalytic activity">
    <reaction evidence="14">
        <text>Na(+)(in) = Na(+)(out)</text>
        <dbReference type="Rhea" id="RHEA:34963"/>
        <dbReference type="ChEBI" id="CHEBI:29101"/>
    </reaction>
</comment>
<dbReference type="Gene3D" id="1.10.287.770">
    <property type="entry name" value="YojJ-like"/>
    <property type="match status" value="1"/>
</dbReference>
<protein>
    <recommendedName>
        <fullName evidence="20">Acid-sensing ion channel 4</fullName>
    </recommendedName>
</protein>
<keyword evidence="2 17" id="KW-0813">Transport</keyword>
<dbReference type="AlphaFoldDB" id="A0A8T0BPS2"/>
<evidence type="ECO:0000256" key="17">
    <source>
        <dbReference type="RuleBase" id="RU000679"/>
    </source>
</evidence>
<evidence type="ECO:0000256" key="15">
    <source>
        <dbReference type="ARBA" id="ARBA00038140"/>
    </source>
</evidence>
<proteinExistence type="inferred from homology"/>
<keyword evidence="4" id="KW-1003">Cell membrane</keyword>
<name>A0A8T0BPS2_SILME</name>
<evidence type="ECO:0000256" key="12">
    <source>
        <dbReference type="ARBA" id="ARBA00023201"/>
    </source>
</evidence>
<evidence type="ECO:0000256" key="13">
    <source>
        <dbReference type="ARBA" id="ARBA00023303"/>
    </source>
</evidence>
<comment type="subunit">
    <text evidence="16">Homotrimer. Heterotrimer; with other ASIC proteins producing functional channels.</text>
</comment>
<keyword evidence="5 17" id="KW-0812">Transmembrane</keyword>
<dbReference type="InterPro" id="IPR020903">
    <property type="entry name" value="ENaC_CS"/>
</dbReference>
<reference evidence="18" key="1">
    <citation type="submission" date="2020-08" db="EMBL/GenBank/DDBJ databases">
        <title>Chromosome-level assembly of Southern catfish (Silurus meridionalis) provides insights into visual adaptation to the nocturnal and benthic lifestyles.</title>
        <authorList>
            <person name="Zhang Y."/>
            <person name="Wang D."/>
            <person name="Peng Z."/>
        </authorList>
    </citation>
    <scope>NUCLEOTIDE SEQUENCE</scope>
    <source>
        <strain evidence="18">SWU-2019-XX</strain>
        <tissue evidence="18">Muscle</tissue>
    </source>
</reference>
<dbReference type="OrthoDB" id="6502088at2759"/>
<evidence type="ECO:0000313" key="19">
    <source>
        <dbReference type="Proteomes" id="UP000606274"/>
    </source>
</evidence>
<evidence type="ECO:0000256" key="14">
    <source>
        <dbReference type="ARBA" id="ARBA00036239"/>
    </source>
</evidence>
<keyword evidence="12 17" id="KW-0739">Sodium transport</keyword>
<evidence type="ECO:0000256" key="3">
    <source>
        <dbReference type="ARBA" id="ARBA00022461"/>
    </source>
</evidence>
<evidence type="ECO:0000256" key="5">
    <source>
        <dbReference type="ARBA" id="ARBA00022692"/>
    </source>
</evidence>
<evidence type="ECO:0000256" key="4">
    <source>
        <dbReference type="ARBA" id="ARBA00022475"/>
    </source>
</evidence>
<evidence type="ECO:0000256" key="9">
    <source>
        <dbReference type="ARBA" id="ARBA00023136"/>
    </source>
</evidence>
<keyword evidence="13 17" id="KW-0407">Ion channel</keyword>
<dbReference type="PRINTS" id="PR01078">
    <property type="entry name" value="AMINACHANNEL"/>
</dbReference>
<evidence type="ECO:0000256" key="1">
    <source>
        <dbReference type="ARBA" id="ARBA00004651"/>
    </source>
</evidence>
<keyword evidence="11" id="KW-0325">Glycoprotein</keyword>
<comment type="subcellular location">
    <subcellularLocation>
        <location evidence="1">Cell membrane</location>
        <topology evidence="1">Multi-pass membrane protein</topology>
    </subcellularLocation>
</comment>
<evidence type="ECO:0000313" key="18">
    <source>
        <dbReference type="EMBL" id="KAF7709079.1"/>
    </source>
</evidence>
<keyword evidence="3 17" id="KW-0894">Sodium channel</keyword>
<keyword evidence="9" id="KW-0472">Membrane</keyword>
<dbReference type="EMBL" id="JABFDY010000003">
    <property type="protein sequence ID" value="KAF7709079.1"/>
    <property type="molecule type" value="Genomic_DNA"/>
</dbReference>
<dbReference type="FunFam" id="1.10.287.770:FF:000001">
    <property type="entry name" value="Acid-sensing ion channel subunit 1"/>
    <property type="match status" value="1"/>
</dbReference>
<dbReference type="Proteomes" id="UP000606274">
    <property type="component" value="Unassembled WGS sequence"/>
</dbReference>
<dbReference type="Pfam" id="PF00858">
    <property type="entry name" value="ASC"/>
    <property type="match status" value="1"/>
</dbReference>
<dbReference type="GO" id="GO:0015280">
    <property type="term" value="F:ligand-gated sodium channel activity"/>
    <property type="evidence" value="ECO:0007669"/>
    <property type="project" value="TreeGrafter"/>
</dbReference>
<keyword evidence="19" id="KW-1185">Reference proteome</keyword>
<sequence>MMPVEFVCKIKFSEEEEKRRSRSAGGERASLLEESCRAPVKDLAGFASSCSLHGMKHVFGAAGGGGGGGCARRALWAAALLASLALFLHQASQCAVAYLQRAHVTALREEAARELLFPAVTICNTNRFRFSALTDADIYHLANLTGLPPKNPEGHRAADLQYPEPDMQDIFNRTGHQLEDMLKSCNFSGHNCSARDFSVVYTRYGKCYTFNGNKTTSKKTKQGGMGNGLEIMLDIQQDEYLPIWRETNETSLEAGIRVQIHSQDEPPYIHQLGFGVSPGFQTFVSCQEQRLTYLPQPWGNCRSSTDPSIPGYDSYSISACHLHCETQLVLQECQCRMVHMPGNTEICAPDKLKCVDRALELLQKSSGEFSCSCETPCNLTRYGKELSMVKIPSKGSARYLSRKYHKSEDYIRENFLILDIFFEALNYETIEQKKAYDVAGLLGDIGGQMGLFIGASILTILEILDYIYEVIKFRLQRLLRPQKEEKRPQQQSSTVATVSLQDTKTKDISEHMERNTEGATFTKTFLPNNHHHLHHHHLRHQNEDFAC</sequence>
<comment type="similarity">
    <text evidence="15">Belongs to the amiloride-sensitive sodium channel (TC 1.A.6) family. ASIC4 subfamily.</text>
</comment>
<gene>
    <name evidence="18" type="ORF">HF521_015929</name>
</gene>